<comment type="subcellular location">
    <subcellularLocation>
        <location evidence="1">Cell membrane</location>
        <topology evidence="1">Multi-pass membrane protein</topology>
    </subcellularLocation>
</comment>
<evidence type="ECO:0000256" key="1">
    <source>
        <dbReference type="ARBA" id="ARBA00004651"/>
    </source>
</evidence>
<proteinExistence type="predicted"/>
<accession>A0A1M4TPJ8</accession>
<evidence type="ECO:0000256" key="5">
    <source>
        <dbReference type="ARBA" id="ARBA00023136"/>
    </source>
</evidence>
<evidence type="ECO:0000259" key="7">
    <source>
        <dbReference type="Pfam" id="PF13244"/>
    </source>
</evidence>
<dbReference type="InterPro" id="IPR025383">
    <property type="entry name" value="MrpA_C/MbhD"/>
</dbReference>
<dbReference type="Proteomes" id="UP000184404">
    <property type="component" value="Unassembled WGS sequence"/>
</dbReference>
<dbReference type="RefSeq" id="WP_072934636.1">
    <property type="nucleotide sequence ID" value="NZ_FQUG01000002.1"/>
</dbReference>
<feature type="transmembrane region" description="Helical" evidence="6">
    <location>
        <begin position="54"/>
        <end position="72"/>
    </location>
</feature>
<dbReference type="STRING" id="1123243.SAMN02745190_00555"/>
<evidence type="ECO:0000256" key="2">
    <source>
        <dbReference type="ARBA" id="ARBA00022475"/>
    </source>
</evidence>
<reference evidence="8 9" key="1">
    <citation type="submission" date="2016-11" db="EMBL/GenBank/DDBJ databases">
        <authorList>
            <person name="Jaros S."/>
            <person name="Januszkiewicz K."/>
            <person name="Wedrychowicz H."/>
        </authorList>
    </citation>
    <scope>NUCLEOTIDE SEQUENCE [LARGE SCALE GENOMIC DNA]</scope>
    <source>
        <strain evidence="8 9">DSM 10502</strain>
    </source>
</reference>
<keyword evidence="2" id="KW-1003">Cell membrane</keyword>
<gene>
    <name evidence="8" type="ORF">SAMN02745190_00555</name>
</gene>
<organism evidence="8 9">
    <name type="scientific">Schwartzia succinivorans DSM 10502</name>
    <dbReference type="NCBI Taxonomy" id="1123243"/>
    <lineage>
        <taxon>Bacteria</taxon>
        <taxon>Bacillati</taxon>
        <taxon>Bacillota</taxon>
        <taxon>Negativicutes</taxon>
        <taxon>Selenomonadales</taxon>
        <taxon>Selenomonadaceae</taxon>
        <taxon>Schwartzia</taxon>
    </lineage>
</organism>
<feature type="transmembrane region" description="Helical" evidence="6">
    <location>
        <begin position="6"/>
        <end position="23"/>
    </location>
</feature>
<keyword evidence="5 6" id="KW-0472">Membrane</keyword>
<dbReference type="GO" id="GO:0005886">
    <property type="term" value="C:plasma membrane"/>
    <property type="evidence" value="ECO:0007669"/>
    <property type="project" value="UniProtKB-SubCell"/>
</dbReference>
<keyword evidence="9" id="KW-1185">Reference proteome</keyword>
<dbReference type="OrthoDB" id="2085045at2"/>
<evidence type="ECO:0000313" key="8">
    <source>
        <dbReference type="EMBL" id="SHE46412.1"/>
    </source>
</evidence>
<feature type="domain" description="MrpA C-terminal/MbhD" evidence="7">
    <location>
        <begin position="12"/>
        <end position="77"/>
    </location>
</feature>
<dbReference type="Pfam" id="PF13244">
    <property type="entry name" value="MbhD"/>
    <property type="match status" value="1"/>
</dbReference>
<sequence length="80" mass="9008">MQIYTVEAILLVFLILITGCIIYERDLLSAVMIYCAFSFGAVLLYLMMGSPDVAFTEVVVGTVSTIFYVIALKKIDRWCK</sequence>
<keyword evidence="4 6" id="KW-1133">Transmembrane helix</keyword>
<protein>
    <submittedName>
        <fullName evidence="8">Uncharacterized MnhB-related membrane protein</fullName>
    </submittedName>
</protein>
<keyword evidence="3 6" id="KW-0812">Transmembrane</keyword>
<evidence type="ECO:0000313" key="9">
    <source>
        <dbReference type="Proteomes" id="UP000184404"/>
    </source>
</evidence>
<evidence type="ECO:0000256" key="6">
    <source>
        <dbReference type="SAM" id="Phobius"/>
    </source>
</evidence>
<name>A0A1M4TPJ8_9FIRM</name>
<evidence type="ECO:0000256" key="4">
    <source>
        <dbReference type="ARBA" id="ARBA00022989"/>
    </source>
</evidence>
<dbReference type="EMBL" id="FQUG01000002">
    <property type="protein sequence ID" value="SHE46412.1"/>
    <property type="molecule type" value="Genomic_DNA"/>
</dbReference>
<feature type="transmembrane region" description="Helical" evidence="6">
    <location>
        <begin position="30"/>
        <end position="48"/>
    </location>
</feature>
<dbReference type="AlphaFoldDB" id="A0A1M4TPJ8"/>
<evidence type="ECO:0000256" key="3">
    <source>
        <dbReference type="ARBA" id="ARBA00022692"/>
    </source>
</evidence>